<dbReference type="CDD" id="cd19090">
    <property type="entry name" value="AKR_AKR15A-like"/>
    <property type="match status" value="1"/>
</dbReference>
<dbReference type="SUPFAM" id="SSF51430">
    <property type="entry name" value="NAD(P)-linked oxidoreductase"/>
    <property type="match status" value="1"/>
</dbReference>
<accession>A0A382RF18</accession>
<dbReference type="InterPro" id="IPR020471">
    <property type="entry name" value="AKR"/>
</dbReference>
<evidence type="ECO:0000259" key="1">
    <source>
        <dbReference type="Pfam" id="PF00248"/>
    </source>
</evidence>
<dbReference type="InterPro" id="IPR023210">
    <property type="entry name" value="NADP_OxRdtase_dom"/>
</dbReference>
<dbReference type="EMBL" id="UINC01121266">
    <property type="protein sequence ID" value="SVC96304.1"/>
    <property type="molecule type" value="Genomic_DNA"/>
</dbReference>
<dbReference type="AlphaFoldDB" id="A0A382RF18"/>
<protein>
    <recommendedName>
        <fullName evidence="1">NADP-dependent oxidoreductase domain-containing protein</fullName>
    </recommendedName>
</protein>
<dbReference type="GO" id="GO:0005829">
    <property type="term" value="C:cytosol"/>
    <property type="evidence" value="ECO:0007669"/>
    <property type="project" value="TreeGrafter"/>
</dbReference>
<organism evidence="2">
    <name type="scientific">marine metagenome</name>
    <dbReference type="NCBI Taxonomy" id="408172"/>
    <lineage>
        <taxon>unclassified sequences</taxon>
        <taxon>metagenomes</taxon>
        <taxon>ecological metagenomes</taxon>
    </lineage>
</organism>
<dbReference type="PANTHER" id="PTHR42686:SF1">
    <property type="entry name" value="GH17980P-RELATED"/>
    <property type="match status" value="1"/>
</dbReference>
<gene>
    <name evidence="2" type="ORF">METZ01_LOCUS349158</name>
</gene>
<dbReference type="GO" id="GO:0016491">
    <property type="term" value="F:oxidoreductase activity"/>
    <property type="evidence" value="ECO:0007669"/>
    <property type="project" value="InterPro"/>
</dbReference>
<dbReference type="Pfam" id="PF00248">
    <property type="entry name" value="Aldo_ket_red"/>
    <property type="match status" value="1"/>
</dbReference>
<name>A0A382RF18_9ZZZZ</name>
<dbReference type="Gene3D" id="3.20.20.100">
    <property type="entry name" value="NADP-dependent oxidoreductase domain"/>
    <property type="match status" value="1"/>
</dbReference>
<reference evidence="2" key="1">
    <citation type="submission" date="2018-05" db="EMBL/GenBank/DDBJ databases">
        <authorList>
            <person name="Lanie J.A."/>
            <person name="Ng W.-L."/>
            <person name="Kazmierczak K.M."/>
            <person name="Andrzejewski T.M."/>
            <person name="Davidsen T.M."/>
            <person name="Wayne K.J."/>
            <person name="Tettelin H."/>
            <person name="Glass J.I."/>
            <person name="Rusch D."/>
            <person name="Podicherti R."/>
            <person name="Tsui H.-C.T."/>
            <person name="Winkler M.E."/>
        </authorList>
    </citation>
    <scope>NUCLEOTIDE SEQUENCE</scope>
</reference>
<dbReference type="PANTHER" id="PTHR42686">
    <property type="entry name" value="GH17980P-RELATED"/>
    <property type="match status" value="1"/>
</dbReference>
<dbReference type="InterPro" id="IPR036812">
    <property type="entry name" value="NAD(P)_OxRdtase_dom_sf"/>
</dbReference>
<feature type="domain" description="NADP-dependent oxidoreductase" evidence="1">
    <location>
        <begin position="17"/>
        <end position="302"/>
    </location>
</feature>
<evidence type="ECO:0000313" key="2">
    <source>
        <dbReference type="EMBL" id="SVC96304.1"/>
    </source>
</evidence>
<sequence>MMEKRLLGRTGLEVSVLGMGGLFVSKLGESDRERSCQAVKRALELGVNYVDTAPSYADSEEVLGHALEGITKPYCLSTKIGGRPQPFDPKNSDLLRKSVEESLRLLKRNTIDVLMIHEPDRPGQYDWWDNYDDFHGPVCDFLDQLKTEKIIRFTGLGGTTAYQLPHIMATGNYDVVLTAFNYSLLWREALIAILPEAKKQNMGIIVGSPLQQGALSRRHPEIKTGAWWLSPQRQNQFKQLYAFLDDIQLSLPEVSLRMVLSNPDISTVLMGAKSVDEVEQNVESVNAGPLPTDILESLREIADMVPFRPFEEPFGLPFGRS</sequence>
<feature type="non-terminal residue" evidence="2">
    <location>
        <position position="321"/>
    </location>
</feature>
<proteinExistence type="predicted"/>